<comment type="caution">
    <text evidence="8">The sequence shown here is derived from an EMBL/GenBank/DDBJ whole genome shotgun (WGS) entry which is preliminary data.</text>
</comment>
<dbReference type="GO" id="GO:0016740">
    <property type="term" value="F:transferase activity"/>
    <property type="evidence" value="ECO:0007669"/>
    <property type="project" value="UniProtKB-KW"/>
</dbReference>
<evidence type="ECO:0000256" key="4">
    <source>
        <dbReference type="ARBA" id="ARBA00022729"/>
    </source>
</evidence>
<dbReference type="PANTHER" id="PTHR42693">
    <property type="entry name" value="ARYLSULFATASE FAMILY MEMBER"/>
    <property type="match status" value="1"/>
</dbReference>
<keyword evidence="9" id="KW-1185">Reference proteome</keyword>
<dbReference type="InterPro" id="IPR017850">
    <property type="entry name" value="Alkaline_phosphatase_core_sf"/>
</dbReference>
<keyword evidence="3" id="KW-0479">Metal-binding</keyword>
<dbReference type="Pfam" id="PF00884">
    <property type="entry name" value="Sulfatase"/>
    <property type="match status" value="1"/>
</dbReference>
<keyword evidence="8" id="KW-0808">Transferase</keyword>
<protein>
    <submittedName>
        <fullName evidence="8">Sulfatase-like hydrolase/transferase</fullName>
    </submittedName>
</protein>
<dbReference type="EMBL" id="JABAIL010000007">
    <property type="protein sequence ID" value="NLR93755.1"/>
    <property type="molecule type" value="Genomic_DNA"/>
</dbReference>
<keyword evidence="4" id="KW-0732">Signal</keyword>
<reference evidence="8 9" key="1">
    <citation type="submission" date="2020-04" db="EMBL/GenBank/DDBJ databases">
        <title>Flammeovirga sp. SR4, a novel species isolated from seawater.</title>
        <authorList>
            <person name="Wang X."/>
        </authorList>
    </citation>
    <scope>NUCLEOTIDE SEQUENCE [LARGE SCALE GENOMIC DNA]</scope>
    <source>
        <strain evidence="8 9">SR4</strain>
    </source>
</reference>
<evidence type="ECO:0000256" key="6">
    <source>
        <dbReference type="ARBA" id="ARBA00022837"/>
    </source>
</evidence>
<sequence length="467" mass="52315">MKHLIFIVLICITTIVSLGQDRPNIVIMMTDNQGYGDMGCYGGLRAPTPNMDKLAESGIQFLDFQIDASCTASRASFMTARMPIRSGTSGYVIPGEPGGLHPMEVTIAEMLKSVGYSTANYGKWHLGETADRQPQNQGFDEWYGVSNSSFPVDSSFPGYQEDLIPPQSILSAKAGQEAKVVADMTLEKRGLIDSELTAKSVDYIKKHANKKEPFFLLTTFINPHHPVVPHPNFAGKSKGGAYTDVLMEIDYNVSQIVGAIDDSGIRDNTIIIFFSDNGPTRYSPEADHNGDPGQWAGELGSGWEGGLRTVGMMSWPNKIRSNWKSEEMFHAMDFMPTLANIVGAEMPDDRPIDGFDQTDFLLGKQEHSNRDHRLVYYYGDLTVVRWAQYKAHFVKYARFQSCTAPPIKLGQIPEFYNLNTDPKELFNLYGRSGGIPLFFKFQEAMLPYFESMKEFPNLDYSKMERDK</sequence>
<name>A0A7X8XY63_9BACT</name>
<feature type="domain" description="Sulfatase N-terminal" evidence="7">
    <location>
        <begin position="23"/>
        <end position="343"/>
    </location>
</feature>
<accession>A0A7X8XY63</accession>
<comment type="similarity">
    <text evidence="2">Belongs to the sulfatase family.</text>
</comment>
<evidence type="ECO:0000313" key="9">
    <source>
        <dbReference type="Proteomes" id="UP000585050"/>
    </source>
</evidence>
<dbReference type="Gene3D" id="3.30.1120.10">
    <property type="match status" value="1"/>
</dbReference>
<dbReference type="InterPro" id="IPR050738">
    <property type="entry name" value="Sulfatase"/>
</dbReference>
<evidence type="ECO:0000313" key="8">
    <source>
        <dbReference type="EMBL" id="NLR93755.1"/>
    </source>
</evidence>
<keyword evidence="6" id="KW-0106">Calcium</keyword>
<dbReference type="AlphaFoldDB" id="A0A7X8XY63"/>
<keyword evidence="5 8" id="KW-0378">Hydrolase</keyword>
<dbReference type="GO" id="GO:0046872">
    <property type="term" value="F:metal ion binding"/>
    <property type="evidence" value="ECO:0007669"/>
    <property type="project" value="UniProtKB-KW"/>
</dbReference>
<dbReference type="RefSeq" id="WP_168884462.1">
    <property type="nucleotide sequence ID" value="NZ_JABAIL010000007.1"/>
</dbReference>
<gene>
    <name evidence="8" type="ORF">HGP29_21320</name>
</gene>
<dbReference type="SUPFAM" id="SSF53649">
    <property type="entry name" value="Alkaline phosphatase-like"/>
    <property type="match status" value="1"/>
</dbReference>
<evidence type="ECO:0000259" key="7">
    <source>
        <dbReference type="Pfam" id="PF00884"/>
    </source>
</evidence>
<evidence type="ECO:0000256" key="5">
    <source>
        <dbReference type="ARBA" id="ARBA00022801"/>
    </source>
</evidence>
<dbReference type="Proteomes" id="UP000585050">
    <property type="component" value="Unassembled WGS sequence"/>
</dbReference>
<evidence type="ECO:0000256" key="1">
    <source>
        <dbReference type="ARBA" id="ARBA00001913"/>
    </source>
</evidence>
<dbReference type="Gene3D" id="3.40.720.10">
    <property type="entry name" value="Alkaline Phosphatase, subunit A"/>
    <property type="match status" value="1"/>
</dbReference>
<evidence type="ECO:0000256" key="2">
    <source>
        <dbReference type="ARBA" id="ARBA00008779"/>
    </source>
</evidence>
<dbReference type="InterPro" id="IPR000917">
    <property type="entry name" value="Sulfatase_N"/>
</dbReference>
<organism evidence="8 9">
    <name type="scientific">Flammeovirga agarivorans</name>
    <dbReference type="NCBI Taxonomy" id="2726742"/>
    <lineage>
        <taxon>Bacteria</taxon>
        <taxon>Pseudomonadati</taxon>
        <taxon>Bacteroidota</taxon>
        <taxon>Cytophagia</taxon>
        <taxon>Cytophagales</taxon>
        <taxon>Flammeovirgaceae</taxon>
        <taxon>Flammeovirga</taxon>
    </lineage>
</organism>
<dbReference type="GO" id="GO:0004065">
    <property type="term" value="F:arylsulfatase activity"/>
    <property type="evidence" value="ECO:0007669"/>
    <property type="project" value="TreeGrafter"/>
</dbReference>
<dbReference type="PANTHER" id="PTHR42693:SF42">
    <property type="entry name" value="ARYLSULFATASE G"/>
    <property type="match status" value="1"/>
</dbReference>
<proteinExistence type="inferred from homology"/>
<comment type="cofactor">
    <cofactor evidence="1">
        <name>Ca(2+)</name>
        <dbReference type="ChEBI" id="CHEBI:29108"/>
    </cofactor>
</comment>
<evidence type="ECO:0000256" key="3">
    <source>
        <dbReference type="ARBA" id="ARBA00022723"/>
    </source>
</evidence>